<keyword evidence="1 3" id="KW-0963">Cytoplasm</keyword>
<evidence type="ECO:0000313" key="6">
    <source>
        <dbReference type="EMBL" id="QOY55432.1"/>
    </source>
</evidence>
<dbReference type="Pfam" id="PF17384">
    <property type="entry name" value="DUF150_C"/>
    <property type="match status" value="1"/>
</dbReference>
<name>A0A7S7M1P1_9BACT</name>
<proteinExistence type="inferred from homology"/>
<dbReference type="PANTHER" id="PTHR33867">
    <property type="entry name" value="RIBOSOME MATURATION FACTOR RIMP"/>
    <property type="match status" value="1"/>
</dbReference>
<evidence type="ECO:0000259" key="5">
    <source>
        <dbReference type="Pfam" id="PF17384"/>
    </source>
</evidence>
<dbReference type="Gene3D" id="3.30.300.70">
    <property type="entry name" value="RimP-like superfamily, N-terminal"/>
    <property type="match status" value="1"/>
</dbReference>
<dbReference type="SUPFAM" id="SSF74942">
    <property type="entry name" value="YhbC-like, C-terminal domain"/>
    <property type="match status" value="1"/>
</dbReference>
<dbReference type="GO" id="GO:0006412">
    <property type="term" value="P:translation"/>
    <property type="evidence" value="ECO:0007669"/>
    <property type="project" value="TreeGrafter"/>
</dbReference>
<keyword evidence="7" id="KW-1185">Reference proteome</keyword>
<comment type="subcellular location">
    <subcellularLocation>
        <location evidence="3">Cytoplasm</location>
    </subcellularLocation>
</comment>
<protein>
    <recommendedName>
        <fullName evidence="3">Ribosome maturation factor RimP</fullName>
    </recommendedName>
</protein>
<dbReference type="SUPFAM" id="SSF75420">
    <property type="entry name" value="YhbC-like, N-terminal domain"/>
    <property type="match status" value="1"/>
</dbReference>
<dbReference type="HAMAP" id="MF_01077">
    <property type="entry name" value="RimP"/>
    <property type="match status" value="1"/>
</dbReference>
<evidence type="ECO:0000256" key="1">
    <source>
        <dbReference type="ARBA" id="ARBA00022490"/>
    </source>
</evidence>
<dbReference type="Gene3D" id="2.30.30.180">
    <property type="entry name" value="Ribosome maturation factor RimP, C-terminal domain"/>
    <property type="match status" value="1"/>
</dbReference>
<accession>A0A7S7M1P1</accession>
<sequence>MGLESDINSLVKSVDLELYDTSIVREGEDTIYRVSVLSTETENGKRKGVSLDSCVDLTHLISPLLDVTPPISGDYRLEVGSPGIERKISSIKQFAMCIGEKVSINLKAVDKIRDKIRGVLTKVEDSKIFVEIDGEEISIDYGEISKARTYFEW</sequence>
<dbReference type="GO" id="GO:0005829">
    <property type="term" value="C:cytosol"/>
    <property type="evidence" value="ECO:0007669"/>
    <property type="project" value="TreeGrafter"/>
</dbReference>
<comment type="function">
    <text evidence="3">Required for maturation of 30S ribosomal subunits.</text>
</comment>
<dbReference type="RefSeq" id="WP_194367472.1">
    <property type="nucleotide sequence ID" value="NZ_CP054493.1"/>
</dbReference>
<comment type="similarity">
    <text evidence="3">Belongs to the RimP family.</text>
</comment>
<dbReference type="InterPro" id="IPR028989">
    <property type="entry name" value="RimP_N"/>
</dbReference>
<dbReference type="InterPro" id="IPR036847">
    <property type="entry name" value="RimP_C_sf"/>
</dbReference>
<evidence type="ECO:0000259" key="4">
    <source>
        <dbReference type="Pfam" id="PF02576"/>
    </source>
</evidence>
<dbReference type="CDD" id="cd01734">
    <property type="entry name" value="YlxS_C"/>
    <property type="match status" value="1"/>
</dbReference>
<feature type="domain" description="Ribosome maturation factor RimP C-terminal" evidence="5">
    <location>
        <begin position="91"/>
        <end position="153"/>
    </location>
</feature>
<dbReference type="PANTHER" id="PTHR33867:SF1">
    <property type="entry name" value="RIBOSOME MATURATION FACTOR RIMP"/>
    <property type="match status" value="1"/>
</dbReference>
<reference evidence="6 7" key="1">
    <citation type="submission" date="2020-05" db="EMBL/GenBank/DDBJ databases">
        <title>Sulfurimonas marisnigri, sp. nov., and Sulfurimonas baltica, sp. nov., manganese oxide reducing chemolithoautotrophs of the class Epsilonproteobacteria isolated from the pelagic redoxclines of the Black and Baltic Seas and emended description of the genus Sulfurimonas.</title>
        <authorList>
            <person name="Henkel J.V."/>
            <person name="Laudan C."/>
            <person name="Werner J."/>
            <person name="Neu T."/>
            <person name="Plewe S."/>
            <person name="Sproer C."/>
            <person name="Bunk B."/>
            <person name="Schulz-Vogt H.N."/>
        </authorList>
    </citation>
    <scope>NUCLEOTIDE SEQUENCE [LARGE SCALE GENOMIC DNA]</scope>
    <source>
        <strain evidence="6 7">SoZ1</strain>
    </source>
</reference>
<dbReference type="InterPro" id="IPR003728">
    <property type="entry name" value="Ribosome_maturation_RimP"/>
</dbReference>
<dbReference type="EMBL" id="CP054493">
    <property type="protein sequence ID" value="QOY55432.1"/>
    <property type="molecule type" value="Genomic_DNA"/>
</dbReference>
<evidence type="ECO:0000313" key="7">
    <source>
        <dbReference type="Proteomes" id="UP000593836"/>
    </source>
</evidence>
<dbReference type="Pfam" id="PF02576">
    <property type="entry name" value="RimP_N"/>
    <property type="match status" value="1"/>
</dbReference>
<keyword evidence="2 3" id="KW-0690">Ribosome biogenesis</keyword>
<evidence type="ECO:0000256" key="3">
    <source>
        <dbReference type="HAMAP-Rule" id="MF_01077"/>
    </source>
</evidence>
<feature type="domain" description="Ribosome maturation factor RimP N-terminal" evidence="4">
    <location>
        <begin position="7"/>
        <end position="85"/>
    </location>
</feature>
<dbReference type="GO" id="GO:0000028">
    <property type="term" value="P:ribosomal small subunit assembly"/>
    <property type="evidence" value="ECO:0007669"/>
    <property type="project" value="TreeGrafter"/>
</dbReference>
<gene>
    <name evidence="3" type="primary">rimP</name>
    <name evidence="6" type="ORF">HUE87_04120</name>
</gene>
<dbReference type="Proteomes" id="UP000593836">
    <property type="component" value="Chromosome"/>
</dbReference>
<evidence type="ECO:0000256" key="2">
    <source>
        <dbReference type="ARBA" id="ARBA00022517"/>
    </source>
</evidence>
<dbReference type="AlphaFoldDB" id="A0A7S7M1P1"/>
<dbReference type="InterPro" id="IPR035956">
    <property type="entry name" value="RimP_N_sf"/>
</dbReference>
<organism evidence="6 7">
    <name type="scientific">Candidatus Sulfurimonas marisnigri</name>
    <dbReference type="NCBI Taxonomy" id="2740405"/>
    <lineage>
        <taxon>Bacteria</taxon>
        <taxon>Pseudomonadati</taxon>
        <taxon>Campylobacterota</taxon>
        <taxon>Epsilonproteobacteria</taxon>
        <taxon>Campylobacterales</taxon>
        <taxon>Sulfurimonadaceae</taxon>
        <taxon>Sulfurimonas</taxon>
    </lineage>
</organism>
<dbReference type="InterPro" id="IPR028998">
    <property type="entry name" value="RimP_C"/>
</dbReference>
<dbReference type="KEGG" id="smas:HUE87_04120"/>